<keyword evidence="3 6" id="KW-0349">Heme</keyword>
<dbReference type="PRINTS" id="PR00385">
    <property type="entry name" value="P450"/>
</dbReference>
<dbReference type="PANTHER" id="PTHR24305">
    <property type="entry name" value="CYTOCHROME P450"/>
    <property type="match status" value="1"/>
</dbReference>
<evidence type="ECO:0000256" key="5">
    <source>
        <dbReference type="ARBA" id="ARBA00023004"/>
    </source>
</evidence>
<dbReference type="GO" id="GO:0020037">
    <property type="term" value="F:heme binding"/>
    <property type="evidence" value="ECO:0007669"/>
    <property type="project" value="InterPro"/>
</dbReference>
<keyword evidence="5 6" id="KW-0408">Iron</keyword>
<dbReference type="Proteomes" id="UP000253153">
    <property type="component" value="Unassembled WGS sequence"/>
</dbReference>
<reference evidence="8 9" key="1">
    <citation type="submission" date="2018-06" db="EMBL/GenBank/DDBJ databases">
        <title>Fusarium incarnatum-equiseti species complex species 28.</title>
        <authorList>
            <person name="Gardiner D.M."/>
        </authorList>
    </citation>
    <scope>NUCLEOTIDE SEQUENCE [LARGE SCALE GENOMIC DNA]</scope>
    <source>
        <strain evidence="8 9">FIESC_28</strain>
    </source>
</reference>
<dbReference type="PANTHER" id="PTHR24305:SF232">
    <property type="entry name" value="P450, PUTATIVE (EUROFUNG)-RELATED"/>
    <property type="match status" value="1"/>
</dbReference>
<dbReference type="InterPro" id="IPR050121">
    <property type="entry name" value="Cytochrome_P450_monoxygenase"/>
</dbReference>
<sequence length="576" mass="65693">MLSLLVNSYEQASQTFPITLILSIITTLYLLRRALLPKPIPGIPYNKNATNSIFGDLPEFRRAKNRHTWWALQAVKHQYPLVQIFMKPFGLPWVFVADHFEASDICMRRLKEFDRGEMTRQQFDALTPGHQISLKTSDPKFKKNRELVRDLMSTSFLQQTAAPQIHHKFEKLMELWHRKTQLSGGRPFDIAHDIQEAIFDIILGASFGVDSGAGQIGKELDELKAKTTTGGKNDPFEFEPVALYDEDLSCMGTLIESFNICIRFPWPIVAHFIYRNLSIKMRKATAMRVQLQEREIAKSIERKEKGHAQRCALDSMMEREDAIAQKEGRKPNYRSQSIISELLGYLVAGHETTSAVIKWGMKYLTKDQRVQSRLREALREAHPEAIAQKRIPTMDEILKAHVPYLDAVIEETLRNARVAPVTLREAVTDTQILGHHIPKGTTIAFLGNGPGVMMPSIPLDPSKRSEASRAHMDRIHTFGEENIGQYVPERWLSTDEEEKTVFDASQGPQQAFGLGPRACFGKKLVFMELKAFFTFVFWNFRLESVKDELATDEEMLALTRAPKNVYVKLTKVECCG</sequence>
<dbReference type="Gene3D" id="1.10.630.10">
    <property type="entry name" value="Cytochrome P450"/>
    <property type="match status" value="1"/>
</dbReference>
<dbReference type="InterPro" id="IPR002401">
    <property type="entry name" value="Cyt_P450_E_grp-I"/>
</dbReference>
<gene>
    <name evidence="8" type="ORF">FIESC28_08148</name>
</gene>
<feature type="binding site" description="axial binding residue" evidence="6">
    <location>
        <position position="519"/>
    </location>
    <ligand>
        <name>heme</name>
        <dbReference type="ChEBI" id="CHEBI:30413"/>
    </ligand>
    <ligandPart>
        <name>Fe</name>
        <dbReference type="ChEBI" id="CHEBI:18248"/>
    </ligandPart>
</feature>
<dbReference type="Pfam" id="PF00067">
    <property type="entry name" value="p450"/>
    <property type="match status" value="2"/>
</dbReference>
<keyword evidence="7" id="KW-0503">Monooxygenase</keyword>
<dbReference type="SUPFAM" id="SSF48264">
    <property type="entry name" value="Cytochrome P450"/>
    <property type="match status" value="1"/>
</dbReference>
<dbReference type="InterPro" id="IPR001128">
    <property type="entry name" value="Cyt_P450"/>
</dbReference>
<evidence type="ECO:0000256" key="1">
    <source>
        <dbReference type="ARBA" id="ARBA00001971"/>
    </source>
</evidence>
<comment type="cofactor">
    <cofactor evidence="1 6">
        <name>heme</name>
        <dbReference type="ChEBI" id="CHEBI:30413"/>
    </cofactor>
</comment>
<dbReference type="GeneID" id="41997583"/>
<evidence type="ECO:0000256" key="2">
    <source>
        <dbReference type="ARBA" id="ARBA00010617"/>
    </source>
</evidence>
<evidence type="ECO:0008006" key="10">
    <source>
        <dbReference type="Google" id="ProtNLM"/>
    </source>
</evidence>
<evidence type="ECO:0000256" key="7">
    <source>
        <dbReference type="RuleBase" id="RU000461"/>
    </source>
</evidence>
<dbReference type="GO" id="GO:0004497">
    <property type="term" value="F:monooxygenase activity"/>
    <property type="evidence" value="ECO:0007669"/>
    <property type="project" value="UniProtKB-KW"/>
</dbReference>
<proteinExistence type="inferred from homology"/>
<protein>
    <recommendedName>
        <fullName evidence="10">Cytochrome P450 monooxygenase</fullName>
    </recommendedName>
</protein>
<comment type="similarity">
    <text evidence="2 7">Belongs to the cytochrome P450 family.</text>
</comment>
<accession>A0A366RB13</accession>
<dbReference type="OrthoDB" id="1470350at2759"/>
<dbReference type="InterPro" id="IPR036396">
    <property type="entry name" value="Cyt_P450_sf"/>
</dbReference>
<comment type="caution">
    <text evidence="8">The sequence shown here is derived from an EMBL/GenBank/DDBJ whole genome shotgun (WGS) entry which is preliminary data.</text>
</comment>
<keyword evidence="4 6" id="KW-0479">Metal-binding</keyword>
<evidence type="ECO:0000256" key="4">
    <source>
        <dbReference type="ARBA" id="ARBA00022723"/>
    </source>
</evidence>
<name>A0A366RB13_9HYPO</name>
<organism evidence="8 9">
    <name type="scientific">Fusarium coffeatum</name>
    <dbReference type="NCBI Taxonomy" id="231269"/>
    <lineage>
        <taxon>Eukaryota</taxon>
        <taxon>Fungi</taxon>
        <taxon>Dikarya</taxon>
        <taxon>Ascomycota</taxon>
        <taxon>Pezizomycotina</taxon>
        <taxon>Sordariomycetes</taxon>
        <taxon>Hypocreomycetidae</taxon>
        <taxon>Hypocreales</taxon>
        <taxon>Nectriaceae</taxon>
        <taxon>Fusarium</taxon>
        <taxon>Fusarium incarnatum-equiseti species complex</taxon>
    </lineage>
</organism>
<dbReference type="PROSITE" id="PS00086">
    <property type="entry name" value="CYTOCHROME_P450"/>
    <property type="match status" value="1"/>
</dbReference>
<keyword evidence="7" id="KW-0560">Oxidoreductase</keyword>
<evidence type="ECO:0000256" key="6">
    <source>
        <dbReference type="PIRSR" id="PIRSR602401-1"/>
    </source>
</evidence>
<dbReference type="PRINTS" id="PR00463">
    <property type="entry name" value="EP450I"/>
</dbReference>
<dbReference type="GO" id="GO:0005506">
    <property type="term" value="F:iron ion binding"/>
    <property type="evidence" value="ECO:0007669"/>
    <property type="project" value="InterPro"/>
</dbReference>
<evidence type="ECO:0000256" key="3">
    <source>
        <dbReference type="ARBA" id="ARBA00022617"/>
    </source>
</evidence>
<keyword evidence="9" id="KW-1185">Reference proteome</keyword>
<dbReference type="EMBL" id="QKXC01000180">
    <property type="protein sequence ID" value="RBR13520.1"/>
    <property type="molecule type" value="Genomic_DNA"/>
</dbReference>
<dbReference type="RefSeq" id="XP_031013678.1">
    <property type="nucleotide sequence ID" value="XM_031162287.1"/>
</dbReference>
<dbReference type="GO" id="GO:0016705">
    <property type="term" value="F:oxidoreductase activity, acting on paired donors, with incorporation or reduction of molecular oxygen"/>
    <property type="evidence" value="ECO:0007669"/>
    <property type="project" value="InterPro"/>
</dbReference>
<dbReference type="InterPro" id="IPR017972">
    <property type="entry name" value="Cyt_P450_CS"/>
</dbReference>
<dbReference type="AlphaFoldDB" id="A0A366RB13"/>
<evidence type="ECO:0000313" key="9">
    <source>
        <dbReference type="Proteomes" id="UP000253153"/>
    </source>
</evidence>
<evidence type="ECO:0000313" key="8">
    <source>
        <dbReference type="EMBL" id="RBR13520.1"/>
    </source>
</evidence>